<reference evidence="1" key="1">
    <citation type="journal article" date="2015" name="Nature">
        <title>Complex archaea that bridge the gap between prokaryotes and eukaryotes.</title>
        <authorList>
            <person name="Spang A."/>
            <person name="Saw J.H."/>
            <person name="Jorgensen S.L."/>
            <person name="Zaremba-Niedzwiedzka K."/>
            <person name="Martijn J."/>
            <person name="Lind A.E."/>
            <person name="van Eijk R."/>
            <person name="Schleper C."/>
            <person name="Guy L."/>
            <person name="Ettema T.J."/>
        </authorList>
    </citation>
    <scope>NUCLEOTIDE SEQUENCE</scope>
</reference>
<comment type="caution">
    <text evidence="1">The sequence shown here is derived from an EMBL/GenBank/DDBJ whole genome shotgun (WGS) entry which is preliminary data.</text>
</comment>
<proteinExistence type="predicted"/>
<sequence length="41" mass="4962">MIICANCHRGLDRHTRFLYFCMEGNGYQHFERFERRIVAVA</sequence>
<gene>
    <name evidence="1" type="ORF">LCGC14_1023070</name>
</gene>
<protein>
    <submittedName>
        <fullName evidence="1">Uncharacterized protein</fullName>
    </submittedName>
</protein>
<dbReference type="EMBL" id="LAZR01004100">
    <property type="protein sequence ID" value="KKN11781.1"/>
    <property type="molecule type" value="Genomic_DNA"/>
</dbReference>
<dbReference type="AlphaFoldDB" id="A0A0F9QF16"/>
<evidence type="ECO:0000313" key="1">
    <source>
        <dbReference type="EMBL" id="KKN11781.1"/>
    </source>
</evidence>
<name>A0A0F9QF16_9ZZZZ</name>
<organism evidence="1">
    <name type="scientific">marine sediment metagenome</name>
    <dbReference type="NCBI Taxonomy" id="412755"/>
    <lineage>
        <taxon>unclassified sequences</taxon>
        <taxon>metagenomes</taxon>
        <taxon>ecological metagenomes</taxon>
    </lineage>
</organism>
<accession>A0A0F9QF16</accession>